<reference evidence="1" key="1">
    <citation type="submission" date="2021-06" db="EMBL/GenBank/DDBJ databases">
        <authorList>
            <person name="Kallberg Y."/>
            <person name="Tangrot J."/>
            <person name="Rosling A."/>
        </authorList>
    </citation>
    <scope>NUCLEOTIDE SEQUENCE</scope>
    <source>
        <strain evidence="1">IL203A</strain>
    </source>
</reference>
<name>A0ACA9PDX6_9GLOM</name>
<dbReference type="EMBL" id="CAJVPU010026093">
    <property type="protein sequence ID" value="CAG8698670.1"/>
    <property type="molecule type" value="Genomic_DNA"/>
</dbReference>
<protein>
    <submittedName>
        <fullName evidence="1">4784_t:CDS:1</fullName>
    </submittedName>
</protein>
<accession>A0ACA9PDX6</accession>
<sequence>MTKKKVSIATHMNKHSGVFREDRGVMFCNYCDLSIEWKAKSTVDRYCSLKGYLKNKQAYENKEKSSKQVTLAITIASESKRK</sequence>
<gene>
    <name evidence="1" type="ORF">DHETER_LOCUS11644</name>
</gene>
<comment type="caution">
    <text evidence="1">The sequence shown here is derived from an EMBL/GenBank/DDBJ whole genome shotgun (WGS) entry which is preliminary data.</text>
</comment>
<feature type="non-terminal residue" evidence="1">
    <location>
        <position position="82"/>
    </location>
</feature>
<proteinExistence type="predicted"/>
<keyword evidence="2" id="KW-1185">Reference proteome</keyword>
<organism evidence="1 2">
    <name type="scientific">Dentiscutata heterogama</name>
    <dbReference type="NCBI Taxonomy" id="1316150"/>
    <lineage>
        <taxon>Eukaryota</taxon>
        <taxon>Fungi</taxon>
        <taxon>Fungi incertae sedis</taxon>
        <taxon>Mucoromycota</taxon>
        <taxon>Glomeromycotina</taxon>
        <taxon>Glomeromycetes</taxon>
        <taxon>Diversisporales</taxon>
        <taxon>Gigasporaceae</taxon>
        <taxon>Dentiscutata</taxon>
    </lineage>
</organism>
<dbReference type="Proteomes" id="UP000789702">
    <property type="component" value="Unassembled WGS sequence"/>
</dbReference>
<evidence type="ECO:0000313" key="1">
    <source>
        <dbReference type="EMBL" id="CAG8698670.1"/>
    </source>
</evidence>
<evidence type="ECO:0000313" key="2">
    <source>
        <dbReference type="Proteomes" id="UP000789702"/>
    </source>
</evidence>